<keyword evidence="2" id="KW-0378">Hydrolase</keyword>
<evidence type="ECO:0000313" key="3">
    <source>
        <dbReference type="Proteomes" id="UP001500218"/>
    </source>
</evidence>
<dbReference type="Proteomes" id="UP001500218">
    <property type="component" value="Unassembled WGS sequence"/>
</dbReference>
<dbReference type="InterPro" id="IPR029058">
    <property type="entry name" value="AB_hydrolase_fold"/>
</dbReference>
<dbReference type="Gene3D" id="3.40.50.1820">
    <property type="entry name" value="alpha/beta hydrolase"/>
    <property type="match status" value="1"/>
</dbReference>
<dbReference type="InterPro" id="IPR000073">
    <property type="entry name" value="AB_hydrolase_1"/>
</dbReference>
<sequence length="260" mass="26535">MPTVTSADGTPIAYDVVGSGPAVVLVDGAMCHRSGAPMLPLSHLLKPHFTVYSYDRRGRGGSGDTAPYAVAREVEDLAAIVTAAGGCAHAFGMSSGGALILAGTAAGVPLTRLALYEPPFLTAVDPDAGQRKKEFGERLRDLLDAGRAGDAVALFMTYVGVPAAMVEGMRGQPFWPAFEAIGPTLAYDDAVLGDGRVPADAARVTVPTLVLGGGASPEALQAAARAAADAVPGATHRTLPDQTHDVAVDALAPVLTEFFS</sequence>
<comment type="caution">
    <text evidence="2">The sequence shown here is derived from an EMBL/GenBank/DDBJ whole genome shotgun (WGS) entry which is preliminary data.</text>
</comment>
<name>A0ABN2MF55_9ACTN</name>
<protein>
    <submittedName>
        <fullName evidence="2">Alpha/beta hydrolase</fullName>
    </submittedName>
</protein>
<organism evidence="2 3">
    <name type="scientific">Luedemannella flava</name>
    <dbReference type="NCBI Taxonomy" id="349316"/>
    <lineage>
        <taxon>Bacteria</taxon>
        <taxon>Bacillati</taxon>
        <taxon>Actinomycetota</taxon>
        <taxon>Actinomycetes</taxon>
        <taxon>Micromonosporales</taxon>
        <taxon>Micromonosporaceae</taxon>
        <taxon>Luedemannella</taxon>
    </lineage>
</organism>
<dbReference type="PANTHER" id="PTHR43433">
    <property type="entry name" value="HYDROLASE, ALPHA/BETA FOLD FAMILY PROTEIN"/>
    <property type="match status" value="1"/>
</dbReference>
<evidence type="ECO:0000313" key="2">
    <source>
        <dbReference type="EMBL" id="GAA1822054.1"/>
    </source>
</evidence>
<proteinExistence type="predicted"/>
<keyword evidence="3" id="KW-1185">Reference proteome</keyword>
<dbReference type="GO" id="GO:0016787">
    <property type="term" value="F:hydrolase activity"/>
    <property type="evidence" value="ECO:0007669"/>
    <property type="project" value="UniProtKB-KW"/>
</dbReference>
<dbReference type="PANTHER" id="PTHR43433:SF5">
    <property type="entry name" value="AB HYDROLASE-1 DOMAIN-CONTAINING PROTEIN"/>
    <property type="match status" value="1"/>
</dbReference>
<accession>A0ABN2MF55</accession>
<dbReference type="SUPFAM" id="SSF53474">
    <property type="entry name" value="alpha/beta-Hydrolases"/>
    <property type="match status" value="1"/>
</dbReference>
<feature type="domain" description="AB hydrolase-1" evidence="1">
    <location>
        <begin position="39"/>
        <end position="248"/>
    </location>
</feature>
<dbReference type="InterPro" id="IPR050471">
    <property type="entry name" value="AB_hydrolase"/>
</dbReference>
<dbReference type="Pfam" id="PF12697">
    <property type="entry name" value="Abhydrolase_6"/>
    <property type="match status" value="1"/>
</dbReference>
<gene>
    <name evidence="2" type="ORF">GCM10009682_47870</name>
</gene>
<dbReference type="EMBL" id="BAAALT010000186">
    <property type="protein sequence ID" value="GAA1822054.1"/>
    <property type="molecule type" value="Genomic_DNA"/>
</dbReference>
<reference evidence="2 3" key="1">
    <citation type="journal article" date="2019" name="Int. J. Syst. Evol. Microbiol.">
        <title>The Global Catalogue of Microorganisms (GCM) 10K type strain sequencing project: providing services to taxonomists for standard genome sequencing and annotation.</title>
        <authorList>
            <consortium name="The Broad Institute Genomics Platform"/>
            <consortium name="The Broad Institute Genome Sequencing Center for Infectious Disease"/>
            <person name="Wu L."/>
            <person name="Ma J."/>
        </authorList>
    </citation>
    <scope>NUCLEOTIDE SEQUENCE [LARGE SCALE GENOMIC DNA]</scope>
    <source>
        <strain evidence="2 3">JCM 13250</strain>
    </source>
</reference>
<dbReference type="RefSeq" id="WP_344136608.1">
    <property type="nucleotide sequence ID" value="NZ_BAAALT010000186.1"/>
</dbReference>
<evidence type="ECO:0000259" key="1">
    <source>
        <dbReference type="Pfam" id="PF12697"/>
    </source>
</evidence>